<reference evidence="3 4" key="1">
    <citation type="submission" date="2017-07" db="EMBL/GenBank/DDBJ databases">
        <title>Leptospira spp. isolated from tropical soils.</title>
        <authorList>
            <person name="Thibeaux R."/>
            <person name="Iraola G."/>
            <person name="Ferres I."/>
            <person name="Bierque E."/>
            <person name="Girault D."/>
            <person name="Soupe-Gilbert M.-E."/>
            <person name="Picardeau M."/>
            <person name="Goarant C."/>
        </authorList>
    </citation>
    <scope>NUCLEOTIDE SEQUENCE [LARGE SCALE GENOMIC DNA]</scope>
    <source>
        <strain evidence="1 4">FH2-B-C1</strain>
        <strain evidence="2 3">FH2-B-D1</strain>
    </source>
</reference>
<dbReference type="Proteomes" id="UP000232149">
    <property type="component" value="Unassembled WGS sequence"/>
</dbReference>
<evidence type="ECO:0000313" key="4">
    <source>
        <dbReference type="Proteomes" id="UP000232188"/>
    </source>
</evidence>
<evidence type="ECO:0008006" key="5">
    <source>
        <dbReference type="Google" id="ProtNLM"/>
    </source>
</evidence>
<dbReference type="RefSeq" id="WP_100785798.1">
    <property type="nucleotide sequence ID" value="NZ_NPDU01000001.1"/>
</dbReference>
<evidence type="ECO:0000313" key="3">
    <source>
        <dbReference type="Proteomes" id="UP000232149"/>
    </source>
</evidence>
<dbReference type="EMBL" id="NPDU01000001">
    <property type="protein sequence ID" value="PJZ63867.1"/>
    <property type="molecule type" value="Genomic_DNA"/>
</dbReference>
<dbReference type="EMBL" id="NPDV01000008">
    <property type="protein sequence ID" value="PJZ53325.1"/>
    <property type="molecule type" value="Genomic_DNA"/>
</dbReference>
<keyword evidence="3" id="KW-1185">Reference proteome</keyword>
<gene>
    <name evidence="2" type="ORF">CH376_00100</name>
    <name evidence="1" type="ORF">CH380_11010</name>
</gene>
<dbReference type="Proteomes" id="UP000232188">
    <property type="component" value="Unassembled WGS sequence"/>
</dbReference>
<protein>
    <recommendedName>
        <fullName evidence="5">Septum formation inhibitor Maf</fullName>
    </recommendedName>
</protein>
<evidence type="ECO:0000313" key="2">
    <source>
        <dbReference type="EMBL" id="PJZ63867.1"/>
    </source>
</evidence>
<comment type="caution">
    <text evidence="1">The sequence shown here is derived from an EMBL/GenBank/DDBJ whole genome shotgun (WGS) entry which is preliminary data.</text>
</comment>
<accession>A0A2M9YP74</accession>
<organism evidence="1 4">
    <name type="scientific">Leptospira adleri</name>
    <dbReference type="NCBI Taxonomy" id="2023186"/>
    <lineage>
        <taxon>Bacteria</taxon>
        <taxon>Pseudomonadati</taxon>
        <taxon>Spirochaetota</taxon>
        <taxon>Spirochaetia</taxon>
        <taxon>Leptospirales</taxon>
        <taxon>Leptospiraceae</taxon>
        <taxon>Leptospira</taxon>
    </lineage>
</organism>
<sequence>MKVGRLFLLILLGFSFFCRPSSSPNKFSDSDPKETFRNYWESGKAEIDSYELSQVRYGENHVGKAILIFVTEDFSKTKQVKLDRPEENEKDRAKILKLNFVKNFVTGIYAYSMTLSVFTPIDTQIYPRSFKESMSSQEWCGNVFTQINLDRDRFRVESYSYFEQEGDRKFFLKKEWLEDELWTRFRLDPDQIPLGELILIPGLFHVRLNHKELKPQSARISKQKQDDSTVFTIQYLNEERTLKVRIQSDFPRKILAWEETFRDFNGHLMTTSATLQSTVLGDYWNQNGNEFRKLRKELELPENFSF</sequence>
<name>A0A2M9YP74_9LEPT</name>
<proteinExistence type="predicted"/>
<evidence type="ECO:0000313" key="1">
    <source>
        <dbReference type="EMBL" id="PJZ53325.1"/>
    </source>
</evidence>
<dbReference type="AlphaFoldDB" id="A0A2M9YP74"/>